<reference evidence="1 2" key="1">
    <citation type="journal article" date="2018" name="Sci. Rep.">
        <title>Genome sequence of the cauliflower mushroom Sparassis crispa (Hanabiratake) and its association with beneficial usage.</title>
        <authorList>
            <person name="Kiyama R."/>
            <person name="Furutani Y."/>
            <person name="Kawaguchi K."/>
            <person name="Nakanishi T."/>
        </authorList>
    </citation>
    <scope>NUCLEOTIDE SEQUENCE [LARGE SCALE GENOMIC DNA]</scope>
</reference>
<evidence type="ECO:0000313" key="1">
    <source>
        <dbReference type="EMBL" id="GBE83509.1"/>
    </source>
</evidence>
<accession>A0A401GMW1</accession>
<sequence>MRVRASLSAHPSSFVNGEGGPWLLQGSYGSCIASKYWPTFVTSRVLLSFDADERPPLPRINAKWRSLCYGGPCIFNRFCNRSKRLRGV</sequence>
<dbReference type="EMBL" id="BFAD01000005">
    <property type="protein sequence ID" value="GBE83509.1"/>
    <property type="molecule type" value="Genomic_DNA"/>
</dbReference>
<organism evidence="1 2">
    <name type="scientific">Sparassis crispa</name>
    <dbReference type="NCBI Taxonomy" id="139825"/>
    <lineage>
        <taxon>Eukaryota</taxon>
        <taxon>Fungi</taxon>
        <taxon>Dikarya</taxon>
        <taxon>Basidiomycota</taxon>
        <taxon>Agaricomycotina</taxon>
        <taxon>Agaricomycetes</taxon>
        <taxon>Polyporales</taxon>
        <taxon>Sparassidaceae</taxon>
        <taxon>Sparassis</taxon>
    </lineage>
</organism>
<dbReference type="Proteomes" id="UP000287166">
    <property type="component" value="Unassembled WGS sequence"/>
</dbReference>
<dbReference type="InParanoid" id="A0A401GMW1"/>
<comment type="caution">
    <text evidence="1">The sequence shown here is derived from an EMBL/GenBank/DDBJ whole genome shotgun (WGS) entry which is preliminary data.</text>
</comment>
<dbReference type="AlphaFoldDB" id="A0A401GMW1"/>
<protein>
    <submittedName>
        <fullName evidence="1">Uncharacterized protein</fullName>
    </submittedName>
</protein>
<evidence type="ECO:0000313" key="2">
    <source>
        <dbReference type="Proteomes" id="UP000287166"/>
    </source>
</evidence>
<name>A0A401GMW1_9APHY</name>
<gene>
    <name evidence="1" type="ORF">SCP_0505600</name>
</gene>
<dbReference type="RefSeq" id="XP_027614422.1">
    <property type="nucleotide sequence ID" value="XM_027758621.1"/>
</dbReference>
<keyword evidence="2" id="KW-1185">Reference proteome</keyword>
<proteinExistence type="predicted"/>
<dbReference type="GeneID" id="38780426"/>